<evidence type="ECO:0000313" key="2">
    <source>
        <dbReference type="Proteomes" id="UP001066276"/>
    </source>
</evidence>
<sequence length="102" mass="11466">MERNVRRLEEQTSTSMQLVDGGACIVTKMDTPCEAKWGPLEVKVKATSGGRMERMEERTSLAAHITTILEAIRDTNMSLEPQITAVVSEVCLLRDDHEKLYD</sequence>
<dbReference type="EMBL" id="JANPWB010000002">
    <property type="protein sequence ID" value="KAJ1208368.1"/>
    <property type="molecule type" value="Genomic_DNA"/>
</dbReference>
<gene>
    <name evidence="1" type="ORF">NDU88_003754</name>
</gene>
<accession>A0AAV7W319</accession>
<protein>
    <submittedName>
        <fullName evidence="1">Uncharacterized protein</fullName>
    </submittedName>
</protein>
<evidence type="ECO:0000313" key="1">
    <source>
        <dbReference type="EMBL" id="KAJ1208368.1"/>
    </source>
</evidence>
<organism evidence="1 2">
    <name type="scientific">Pleurodeles waltl</name>
    <name type="common">Iberian ribbed newt</name>
    <dbReference type="NCBI Taxonomy" id="8319"/>
    <lineage>
        <taxon>Eukaryota</taxon>
        <taxon>Metazoa</taxon>
        <taxon>Chordata</taxon>
        <taxon>Craniata</taxon>
        <taxon>Vertebrata</taxon>
        <taxon>Euteleostomi</taxon>
        <taxon>Amphibia</taxon>
        <taxon>Batrachia</taxon>
        <taxon>Caudata</taxon>
        <taxon>Salamandroidea</taxon>
        <taxon>Salamandridae</taxon>
        <taxon>Pleurodelinae</taxon>
        <taxon>Pleurodeles</taxon>
    </lineage>
</organism>
<dbReference type="AlphaFoldDB" id="A0AAV7W319"/>
<reference evidence="1" key="1">
    <citation type="journal article" date="2022" name="bioRxiv">
        <title>Sequencing and chromosome-scale assembly of the giantPleurodeles waltlgenome.</title>
        <authorList>
            <person name="Brown T."/>
            <person name="Elewa A."/>
            <person name="Iarovenko S."/>
            <person name="Subramanian E."/>
            <person name="Araus A.J."/>
            <person name="Petzold A."/>
            <person name="Susuki M."/>
            <person name="Suzuki K.-i.T."/>
            <person name="Hayashi T."/>
            <person name="Toyoda A."/>
            <person name="Oliveira C."/>
            <person name="Osipova E."/>
            <person name="Leigh N.D."/>
            <person name="Simon A."/>
            <person name="Yun M.H."/>
        </authorList>
    </citation>
    <scope>NUCLEOTIDE SEQUENCE</scope>
    <source>
        <strain evidence="1">20211129_DDA</strain>
        <tissue evidence="1">Liver</tissue>
    </source>
</reference>
<name>A0AAV7W319_PLEWA</name>
<keyword evidence="2" id="KW-1185">Reference proteome</keyword>
<comment type="caution">
    <text evidence="1">The sequence shown here is derived from an EMBL/GenBank/DDBJ whole genome shotgun (WGS) entry which is preliminary data.</text>
</comment>
<proteinExistence type="predicted"/>
<dbReference type="Proteomes" id="UP001066276">
    <property type="component" value="Chromosome 1_2"/>
</dbReference>